<evidence type="ECO:0000259" key="7">
    <source>
        <dbReference type="Pfam" id="PF05840"/>
    </source>
</evidence>
<dbReference type="Proteomes" id="UP000486297">
    <property type="component" value="Unassembled WGS sequence"/>
</dbReference>
<evidence type="ECO:0000256" key="5">
    <source>
        <dbReference type="ARBA" id="ARBA00022759"/>
    </source>
</evidence>
<keyword evidence="9" id="KW-1185">Reference proteome</keyword>
<comment type="similarity">
    <text evidence="2">Belongs to the phage GPA family.</text>
</comment>
<evidence type="ECO:0000256" key="1">
    <source>
        <dbReference type="ARBA" id="ARBA00003293"/>
    </source>
</evidence>
<comment type="function">
    <text evidence="1">Possible endonuclease which induces a single-strand cut and initiates DNA replication.</text>
</comment>
<evidence type="ECO:0000256" key="3">
    <source>
        <dbReference type="ARBA" id="ARBA00022705"/>
    </source>
</evidence>
<sequence>MAWVGKFGEIGESGWVAPTAALLSRVEAMPAAWRDKAVSEWVKRANVADDRLIAKMAADSWLRDLTKPFVDLPVGLRAVGLNATDEEICGVAERAAQDFFRFERIGYSLEALQDKAAKEYGLNVAVFDGKEAEGILGRLKDERFWRRQLRRFVARAAEKALREVGGVSSKSGLYVSNEGLRRRQAQKARNAALLATMAAVNELGQEFTLDELSAVGVSNPAIRRAELMVRIRGFEEIARLKGHVGEFFTLTCPSKFHKMHHFGKPNEKFNGDTPREVVAYLNKVWQRIRAELGRLDIKVYGFRVAEPHHDGTPHWHGLLFMPPESRDTFRRVVAKHGCREDREELGLRYFASKKEAAAEARQIRARLLAENGSAPTLKAIQAGLKTEADYWANKYFKFWKQTKASARVDFESINWARGSAAGYIAKYIAKNIDGKTQSGDSMGVDFESEELLDAATTAQRVDAWASIHGTRQFQQIGGVPVTLWRELRRIVPTDDDSVLMLAQRAADRGDWSAFVMLLGGEAVKRADVPLALYKEEAEDGVVNAYGETPAPYTLGVYEKSTGEVAVSRVHTWEVYKIGGTAAAWTRVNNCTKNENQPETAVFKGKNQPIDTEEIEFKEWLMWKKGVSAAQLDVWPFDGDLKAEFEADKDEIDRAETANPPMSQEAIARIIEKQAIEAEKTARQSENLRIYRNYLASLDRAALPVRAGIVPKTPKFDLSADKVVRKPRRYTPPQYDTVETALAKARAAQKETEQFNRRFD</sequence>
<evidence type="ECO:0000256" key="6">
    <source>
        <dbReference type="ARBA" id="ARBA00022801"/>
    </source>
</evidence>
<organism evidence="8 9">
    <name type="scientific">Neisseria brasiliensis</name>
    <dbReference type="NCBI Taxonomy" id="2666100"/>
    <lineage>
        <taxon>Bacteria</taxon>
        <taxon>Pseudomonadati</taxon>
        <taxon>Pseudomonadota</taxon>
        <taxon>Betaproteobacteria</taxon>
        <taxon>Neisseriales</taxon>
        <taxon>Neisseriaceae</taxon>
        <taxon>Neisseria</taxon>
    </lineage>
</organism>
<evidence type="ECO:0000313" key="9">
    <source>
        <dbReference type="Proteomes" id="UP000486297"/>
    </source>
</evidence>
<keyword evidence="4" id="KW-0540">Nuclease</keyword>
<dbReference type="GO" id="GO:0016787">
    <property type="term" value="F:hydrolase activity"/>
    <property type="evidence" value="ECO:0007669"/>
    <property type="project" value="UniProtKB-KW"/>
</dbReference>
<comment type="caution">
    <text evidence="8">The sequence shown here is derived from an EMBL/GenBank/DDBJ whole genome shotgun (WGS) entry which is preliminary data.</text>
</comment>
<dbReference type="Pfam" id="PF05840">
    <property type="entry name" value="Phage_GPA"/>
    <property type="match status" value="1"/>
</dbReference>
<evidence type="ECO:0000256" key="4">
    <source>
        <dbReference type="ARBA" id="ARBA00022722"/>
    </source>
</evidence>
<keyword evidence="5 8" id="KW-0255">Endonuclease</keyword>
<dbReference type="GO" id="GO:0004519">
    <property type="term" value="F:endonuclease activity"/>
    <property type="evidence" value="ECO:0007669"/>
    <property type="project" value="UniProtKB-KW"/>
</dbReference>
<name>A0A7X2GWP5_9NEIS</name>
<dbReference type="GO" id="GO:0006260">
    <property type="term" value="P:DNA replication"/>
    <property type="evidence" value="ECO:0007669"/>
    <property type="project" value="UniProtKB-KW"/>
</dbReference>
<protein>
    <submittedName>
        <fullName evidence="8">Replication endonuclease</fullName>
    </submittedName>
</protein>
<keyword evidence="3" id="KW-0235">DNA replication</keyword>
<dbReference type="AlphaFoldDB" id="A0A7X2GWP5"/>
<feature type="domain" description="Replication gene A protein-like" evidence="7">
    <location>
        <begin position="130"/>
        <end position="358"/>
    </location>
</feature>
<dbReference type="RefSeq" id="WP_095502358.1">
    <property type="nucleotide sequence ID" value="NZ_WJXO01000001.1"/>
</dbReference>
<evidence type="ECO:0000256" key="2">
    <source>
        <dbReference type="ARBA" id="ARBA00009260"/>
    </source>
</evidence>
<dbReference type="InterPro" id="IPR008766">
    <property type="entry name" value="Replication_gene_A-like"/>
</dbReference>
<gene>
    <name evidence="8" type="ORF">GJU80_01575</name>
</gene>
<keyword evidence="6" id="KW-0378">Hydrolase</keyword>
<evidence type="ECO:0000313" key="8">
    <source>
        <dbReference type="EMBL" id="MRN37229.1"/>
    </source>
</evidence>
<dbReference type="EMBL" id="WJXO01000001">
    <property type="protein sequence ID" value="MRN37229.1"/>
    <property type="molecule type" value="Genomic_DNA"/>
</dbReference>
<reference evidence="8" key="1">
    <citation type="journal article" name="Emerg. Infect. Dis.">
        <title>Two cases of a newly characterized neisseria species.</title>
        <authorList>
            <person name="Mustapha M."/>
            <person name="Lemos A.P.S."/>
            <person name="Harrison L.H."/>
            <person name="Vantyne D."/>
            <person name="Sacchi C.T."/>
        </authorList>
    </citation>
    <scope>NUCLEOTIDE SEQUENCE</scope>
    <source>
        <strain evidence="8">N.95.16</strain>
    </source>
</reference>
<proteinExistence type="inferred from homology"/>
<accession>A0A7X2GWP5</accession>